<dbReference type="FunFam" id="1.10.10.60:FF:000132">
    <property type="entry name" value="AraC family transcriptional regulator"/>
    <property type="match status" value="1"/>
</dbReference>
<evidence type="ECO:0000313" key="9">
    <source>
        <dbReference type="Proteomes" id="UP000680866"/>
    </source>
</evidence>
<dbReference type="Pfam" id="PF02311">
    <property type="entry name" value="AraC_binding"/>
    <property type="match status" value="1"/>
</dbReference>
<evidence type="ECO:0000256" key="2">
    <source>
        <dbReference type="ARBA" id="ARBA00023015"/>
    </source>
</evidence>
<keyword evidence="2" id="KW-0805">Transcription regulation</keyword>
<evidence type="ECO:0000256" key="4">
    <source>
        <dbReference type="ARBA" id="ARBA00023163"/>
    </source>
</evidence>
<keyword evidence="9" id="KW-1185">Reference proteome</keyword>
<dbReference type="PRINTS" id="PR00032">
    <property type="entry name" value="HTHARAC"/>
</dbReference>
<feature type="domain" description="HTH araC/xylS-type" evidence="7">
    <location>
        <begin position="162"/>
        <end position="262"/>
    </location>
</feature>
<evidence type="ECO:0000256" key="1">
    <source>
        <dbReference type="ARBA" id="ARBA00022491"/>
    </source>
</evidence>
<dbReference type="SUPFAM" id="SSF51182">
    <property type="entry name" value="RmlC-like cupins"/>
    <property type="match status" value="1"/>
</dbReference>
<dbReference type="Gene3D" id="1.10.10.60">
    <property type="entry name" value="Homeodomain-like"/>
    <property type="match status" value="2"/>
</dbReference>
<keyword evidence="1" id="KW-0678">Repressor</keyword>
<evidence type="ECO:0000256" key="5">
    <source>
        <dbReference type="ARBA" id="ARBA00074140"/>
    </source>
</evidence>
<proteinExistence type="predicted"/>
<dbReference type="SUPFAM" id="SSF46689">
    <property type="entry name" value="Homeodomain-like"/>
    <property type="match status" value="1"/>
</dbReference>
<dbReference type="Gene3D" id="2.60.120.10">
    <property type="entry name" value="Jelly Rolls"/>
    <property type="match status" value="1"/>
</dbReference>
<evidence type="ECO:0000313" key="8">
    <source>
        <dbReference type="EMBL" id="BCJ68542.1"/>
    </source>
</evidence>
<dbReference type="GO" id="GO:0043565">
    <property type="term" value="F:sequence-specific DNA binding"/>
    <property type="evidence" value="ECO:0007669"/>
    <property type="project" value="InterPro"/>
</dbReference>
<name>A0A810N4W9_9ACTN</name>
<organism evidence="8 9">
    <name type="scientific">Polymorphospora rubra</name>
    <dbReference type="NCBI Taxonomy" id="338584"/>
    <lineage>
        <taxon>Bacteria</taxon>
        <taxon>Bacillati</taxon>
        <taxon>Actinomycetota</taxon>
        <taxon>Actinomycetes</taxon>
        <taxon>Micromonosporales</taxon>
        <taxon>Micromonosporaceae</taxon>
        <taxon>Polymorphospora</taxon>
    </lineage>
</organism>
<dbReference type="InterPro" id="IPR014710">
    <property type="entry name" value="RmlC-like_jellyroll"/>
</dbReference>
<dbReference type="InterPro" id="IPR003313">
    <property type="entry name" value="AraC-bd"/>
</dbReference>
<evidence type="ECO:0000256" key="6">
    <source>
        <dbReference type="ARBA" id="ARBA00079449"/>
    </source>
</evidence>
<dbReference type="PANTHER" id="PTHR11019">
    <property type="entry name" value="HTH-TYPE TRANSCRIPTIONAL REGULATOR NIMR"/>
    <property type="match status" value="1"/>
</dbReference>
<gene>
    <name evidence="8" type="ORF">Prubr_55630</name>
</gene>
<dbReference type="EMBL" id="AP023359">
    <property type="protein sequence ID" value="BCJ68542.1"/>
    <property type="molecule type" value="Genomic_DNA"/>
</dbReference>
<dbReference type="InterPro" id="IPR009057">
    <property type="entry name" value="Homeodomain-like_sf"/>
</dbReference>
<dbReference type="PROSITE" id="PS00041">
    <property type="entry name" value="HTH_ARAC_FAMILY_1"/>
    <property type="match status" value="1"/>
</dbReference>
<dbReference type="Pfam" id="PF12833">
    <property type="entry name" value="HTH_18"/>
    <property type="match status" value="1"/>
</dbReference>
<dbReference type="KEGG" id="pry:Prubr_55630"/>
<dbReference type="Proteomes" id="UP000680866">
    <property type="component" value="Chromosome"/>
</dbReference>
<dbReference type="SMART" id="SM00342">
    <property type="entry name" value="HTH_ARAC"/>
    <property type="match status" value="1"/>
</dbReference>
<dbReference type="InterPro" id="IPR020449">
    <property type="entry name" value="Tscrpt_reg_AraC-type_HTH"/>
</dbReference>
<dbReference type="InterPro" id="IPR018062">
    <property type="entry name" value="HTH_AraC-typ_CS"/>
</dbReference>
<dbReference type="InterPro" id="IPR018060">
    <property type="entry name" value="HTH_AraC"/>
</dbReference>
<dbReference type="GO" id="GO:0003700">
    <property type="term" value="F:DNA-binding transcription factor activity"/>
    <property type="evidence" value="ECO:0007669"/>
    <property type="project" value="InterPro"/>
</dbReference>
<dbReference type="PROSITE" id="PS01124">
    <property type="entry name" value="HTH_ARAC_FAMILY_2"/>
    <property type="match status" value="1"/>
</dbReference>
<dbReference type="InterPro" id="IPR011051">
    <property type="entry name" value="RmlC_Cupin_sf"/>
</dbReference>
<protein>
    <recommendedName>
        <fullName evidence="5">HTH-type transcriptional regulator RipA</fullName>
    </recommendedName>
    <alternativeName>
        <fullName evidence="6">Repressor of iron proteins A</fullName>
    </alternativeName>
</protein>
<keyword evidence="3" id="KW-0238">DNA-binding</keyword>
<evidence type="ECO:0000256" key="3">
    <source>
        <dbReference type="ARBA" id="ARBA00023125"/>
    </source>
</evidence>
<dbReference type="PANTHER" id="PTHR11019:SF199">
    <property type="entry name" value="HTH-TYPE TRANSCRIPTIONAL REGULATOR NIMR"/>
    <property type="match status" value="1"/>
</dbReference>
<dbReference type="RefSeq" id="WP_212817763.1">
    <property type="nucleotide sequence ID" value="NZ_AP023359.1"/>
</dbReference>
<accession>A0A810N4W9</accession>
<reference evidence="8" key="1">
    <citation type="submission" date="2020-08" db="EMBL/GenBank/DDBJ databases">
        <title>Whole genome shotgun sequence of Polymorphospora rubra NBRC 101157.</title>
        <authorList>
            <person name="Komaki H."/>
            <person name="Tamura T."/>
        </authorList>
    </citation>
    <scope>NUCLEOTIDE SEQUENCE</scope>
    <source>
        <strain evidence="8">NBRC 101157</strain>
    </source>
</reference>
<evidence type="ECO:0000259" key="7">
    <source>
        <dbReference type="PROSITE" id="PS01124"/>
    </source>
</evidence>
<keyword evidence="4" id="KW-0804">Transcription</keyword>
<sequence length="264" mass="28506">MDPGAALPGPEPEAADRHAEFVIAGERGLLPRSMAWAPHRHSVHELLWVRRGSMSVTAGHRVWMLPAGIGVWMPAGIVHAGTAAAGSDFHASFFTPRTARPGPVVCSPEPVALEITPLLEGLLEYLLADDLTAGARQRAEAVVFDLLRPSHRPWGWVVPDDPRIGDLVRALIDDPGDRRSLQEWAESAGLSSRTLARAFSASAGVSFTRWRSMLRVYRAQQLLGEGVSVADVAEAVGYDTTSAFIEAFRAVVGRSPGSYRSMLV</sequence>
<dbReference type="AlphaFoldDB" id="A0A810N4W9"/>